<name>A0A0P0Y560_ORYSJ</name>
<dbReference type="EMBL" id="AP014967">
    <property type="protein sequence ID" value="BAT15215.1"/>
    <property type="molecule type" value="Genomic_DNA"/>
</dbReference>
<dbReference type="PaxDb" id="39947-A0A0P0Y560"/>
<keyword evidence="3" id="KW-1185">Reference proteome</keyword>
<evidence type="ECO:0000256" key="1">
    <source>
        <dbReference type="SAM" id="MobiDB-lite"/>
    </source>
</evidence>
<feature type="compositionally biased region" description="Low complexity" evidence="1">
    <location>
        <begin position="62"/>
        <end position="72"/>
    </location>
</feature>
<dbReference type="InParanoid" id="A0A0P0Y560"/>
<proteinExistence type="predicted"/>
<reference evidence="3" key="1">
    <citation type="journal article" date="2005" name="Nature">
        <title>The map-based sequence of the rice genome.</title>
        <authorList>
            <consortium name="International rice genome sequencing project (IRGSP)"/>
            <person name="Matsumoto T."/>
            <person name="Wu J."/>
            <person name="Kanamori H."/>
            <person name="Katayose Y."/>
            <person name="Fujisawa M."/>
            <person name="Namiki N."/>
            <person name="Mizuno H."/>
            <person name="Yamamoto K."/>
            <person name="Antonio B.A."/>
            <person name="Baba T."/>
            <person name="Sakata K."/>
            <person name="Nagamura Y."/>
            <person name="Aoki H."/>
            <person name="Arikawa K."/>
            <person name="Arita K."/>
            <person name="Bito T."/>
            <person name="Chiden Y."/>
            <person name="Fujitsuka N."/>
            <person name="Fukunaka R."/>
            <person name="Hamada M."/>
            <person name="Harada C."/>
            <person name="Hayashi A."/>
            <person name="Hijishita S."/>
            <person name="Honda M."/>
            <person name="Hosokawa S."/>
            <person name="Ichikawa Y."/>
            <person name="Idonuma A."/>
            <person name="Iijima M."/>
            <person name="Ikeda M."/>
            <person name="Ikeno M."/>
            <person name="Ito K."/>
            <person name="Ito S."/>
            <person name="Ito T."/>
            <person name="Ito Y."/>
            <person name="Ito Y."/>
            <person name="Iwabuchi A."/>
            <person name="Kamiya K."/>
            <person name="Karasawa W."/>
            <person name="Kurita K."/>
            <person name="Katagiri S."/>
            <person name="Kikuta A."/>
            <person name="Kobayashi H."/>
            <person name="Kobayashi N."/>
            <person name="Machita K."/>
            <person name="Maehara T."/>
            <person name="Masukawa M."/>
            <person name="Mizubayashi T."/>
            <person name="Mukai Y."/>
            <person name="Nagasaki H."/>
            <person name="Nagata Y."/>
            <person name="Naito S."/>
            <person name="Nakashima M."/>
            <person name="Nakama Y."/>
            <person name="Nakamichi Y."/>
            <person name="Nakamura M."/>
            <person name="Meguro A."/>
            <person name="Negishi M."/>
            <person name="Ohta I."/>
            <person name="Ohta T."/>
            <person name="Okamoto M."/>
            <person name="Ono N."/>
            <person name="Saji S."/>
            <person name="Sakaguchi M."/>
            <person name="Sakai K."/>
            <person name="Shibata M."/>
            <person name="Shimokawa T."/>
            <person name="Song J."/>
            <person name="Takazaki Y."/>
            <person name="Terasawa K."/>
            <person name="Tsugane M."/>
            <person name="Tsuji K."/>
            <person name="Ueda S."/>
            <person name="Waki K."/>
            <person name="Yamagata H."/>
            <person name="Yamamoto M."/>
            <person name="Yamamoto S."/>
            <person name="Yamane H."/>
            <person name="Yoshiki S."/>
            <person name="Yoshihara R."/>
            <person name="Yukawa K."/>
            <person name="Zhong H."/>
            <person name="Yano M."/>
            <person name="Yuan Q."/>
            <person name="Ouyang S."/>
            <person name="Liu J."/>
            <person name="Jones K.M."/>
            <person name="Gansberger K."/>
            <person name="Moffat K."/>
            <person name="Hill J."/>
            <person name="Bera J."/>
            <person name="Fadrosh D."/>
            <person name="Jin S."/>
            <person name="Johri S."/>
            <person name="Kim M."/>
            <person name="Overton L."/>
            <person name="Reardon M."/>
            <person name="Tsitrin T."/>
            <person name="Vuong H."/>
            <person name="Weaver B."/>
            <person name="Ciecko A."/>
            <person name="Tallon L."/>
            <person name="Jackson J."/>
            <person name="Pai G."/>
            <person name="Aken S.V."/>
            <person name="Utterback T."/>
            <person name="Reidmuller S."/>
            <person name="Feldblyum T."/>
            <person name="Hsiao J."/>
            <person name="Zismann V."/>
            <person name="Iobst S."/>
            <person name="de Vazeille A.R."/>
            <person name="Buell C.R."/>
            <person name="Ying K."/>
            <person name="Li Y."/>
            <person name="Lu T."/>
            <person name="Huang Y."/>
            <person name="Zhao Q."/>
            <person name="Feng Q."/>
            <person name="Zhang L."/>
            <person name="Zhu J."/>
            <person name="Weng Q."/>
            <person name="Mu J."/>
            <person name="Lu Y."/>
            <person name="Fan D."/>
            <person name="Liu Y."/>
            <person name="Guan J."/>
            <person name="Zhang Y."/>
            <person name="Yu S."/>
            <person name="Liu X."/>
            <person name="Zhang Y."/>
            <person name="Hong G."/>
            <person name="Han B."/>
            <person name="Choisne N."/>
            <person name="Demange N."/>
            <person name="Orjeda G."/>
            <person name="Samain S."/>
            <person name="Cattolico L."/>
            <person name="Pelletier E."/>
            <person name="Couloux A."/>
            <person name="Segurens B."/>
            <person name="Wincker P."/>
            <person name="D'Hont A."/>
            <person name="Scarpelli C."/>
            <person name="Weissenbach J."/>
            <person name="Salanoubat M."/>
            <person name="Quetier F."/>
            <person name="Yu Y."/>
            <person name="Kim H.R."/>
            <person name="Rambo T."/>
            <person name="Currie J."/>
            <person name="Collura K."/>
            <person name="Luo M."/>
            <person name="Yang T."/>
            <person name="Ammiraju J.S.S."/>
            <person name="Engler F."/>
            <person name="Soderlund C."/>
            <person name="Wing R.A."/>
            <person name="Palmer L.E."/>
            <person name="de la Bastide M."/>
            <person name="Spiegel L."/>
            <person name="Nascimento L."/>
            <person name="Zutavern T."/>
            <person name="O'Shaughnessy A."/>
            <person name="Dike S."/>
            <person name="Dedhia N."/>
            <person name="Preston R."/>
            <person name="Balija V."/>
            <person name="McCombie W.R."/>
            <person name="Chow T."/>
            <person name="Chen H."/>
            <person name="Chung M."/>
            <person name="Chen C."/>
            <person name="Shaw J."/>
            <person name="Wu H."/>
            <person name="Hsiao K."/>
            <person name="Chao Y."/>
            <person name="Chu M."/>
            <person name="Cheng C."/>
            <person name="Hour A."/>
            <person name="Lee P."/>
            <person name="Lin S."/>
            <person name="Lin Y."/>
            <person name="Liou J."/>
            <person name="Liu S."/>
            <person name="Hsing Y."/>
            <person name="Raghuvanshi S."/>
            <person name="Mohanty A."/>
            <person name="Bharti A.K."/>
            <person name="Gaur A."/>
            <person name="Gupta V."/>
            <person name="Kumar D."/>
            <person name="Ravi V."/>
            <person name="Vij S."/>
            <person name="Kapur A."/>
            <person name="Khurana P."/>
            <person name="Khurana P."/>
            <person name="Khurana J.P."/>
            <person name="Tyagi A.K."/>
            <person name="Gaikwad K."/>
            <person name="Singh A."/>
            <person name="Dalal V."/>
            <person name="Srivastava S."/>
            <person name="Dixit A."/>
            <person name="Pal A.K."/>
            <person name="Ghazi I.A."/>
            <person name="Yadav M."/>
            <person name="Pandit A."/>
            <person name="Bhargava A."/>
            <person name="Sureshbabu K."/>
            <person name="Batra K."/>
            <person name="Sharma T.R."/>
            <person name="Mohapatra T."/>
            <person name="Singh N.K."/>
            <person name="Messing J."/>
            <person name="Nelson A.B."/>
            <person name="Fuks G."/>
            <person name="Kavchok S."/>
            <person name="Keizer G."/>
            <person name="Linton E."/>
            <person name="Llaca V."/>
            <person name="Song R."/>
            <person name="Tanyolac B."/>
            <person name="Young S."/>
            <person name="Ho-Il K."/>
            <person name="Hahn J.H."/>
            <person name="Sangsakoo G."/>
            <person name="Vanavichit A."/>
            <person name="de Mattos Luiz.A.T."/>
            <person name="Zimmer P.D."/>
            <person name="Malone G."/>
            <person name="Dellagostin O."/>
            <person name="de Oliveira A.C."/>
            <person name="Bevan M."/>
            <person name="Bancroft I."/>
            <person name="Minx P."/>
            <person name="Cordum H."/>
            <person name="Wilson R."/>
            <person name="Cheng Z."/>
            <person name="Jin W."/>
            <person name="Jiang J."/>
            <person name="Leong S.A."/>
            <person name="Iwama H."/>
            <person name="Gojobori T."/>
            <person name="Itoh T."/>
            <person name="Niimura Y."/>
            <person name="Fujii Y."/>
            <person name="Habara T."/>
            <person name="Sakai H."/>
            <person name="Sato Y."/>
            <person name="Wilson G."/>
            <person name="Kumar K."/>
            <person name="McCouch S."/>
            <person name="Juretic N."/>
            <person name="Hoen D."/>
            <person name="Wright S."/>
            <person name="Bruskiewich R."/>
            <person name="Bureau T."/>
            <person name="Miyao A."/>
            <person name="Hirochika H."/>
            <person name="Nishikawa T."/>
            <person name="Kadowaki K."/>
            <person name="Sugiura M."/>
            <person name="Burr B."/>
            <person name="Sasaki T."/>
        </authorList>
    </citation>
    <scope>NUCLEOTIDE SEQUENCE [LARGE SCALE GENOMIC DNA]</scope>
    <source>
        <strain evidence="3">cv. Nipponbare</strain>
    </source>
</reference>
<evidence type="ECO:0000313" key="2">
    <source>
        <dbReference type="EMBL" id="BAT15215.1"/>
    </source>
</evidence>
<feature type="non-terminal residue" evidence="2">
    <location>
        <position position="158"/>
    </location>
</feature>
<accession>A0A0P0Y560</accession>
<feature type="region of interest" description="Disordered" evidence="1">
    <location>
        <begin position="19"/>
        <end position="134"/>
    </location>
</feature>
<dbReference type="Proteomes" id="UP000059680">
    <property type="component" value="Chromosome 11"/>
</dbReference>
<gene>
    <name evidence="2" type="ordered locus">Os11g0673400</name>
    <name evidence="2" type="ORF">OSNPB_110673400</name>
</gene>
<organism evidence="2 3">
    <name type="scientific">Oryza sativa subsp. japonica</name>
    <name type="common">Rice</name>
    <dbReference type="NCBI Taxonomy" id="39947"/>
    <lineage>
        <taxon>Eukaryota</taxon>
        <taxon>Viridiplantae</taxon>
        <taxon>Streptophyta</taxon>
        <taxon>Embryophyta</taxon>
        <taxon>Tracheophyta</taxon>
        <taxon>Spermatophyta</taxon>
        <taxon>Magnoliopsida</taxon>
        <taxon>Liliopsida</taxon>
        <taxon>Poales</taxon>
        <taxon>Poaceae</taxon>
        <taxon>BOP clade</taxon>
        <taxon>Oryzoideae</taxon>
        <taxon>Oryzeae</taxon>
        <taxon>Oryzinae</taxon>
        <taxon>Oryza</taxon>
        <taxon>Oryza sativa</taxon>
    </lineage>
</organism>
<feature type="compositionally biased region" description="Low complexity" evidence="1">
    <location>
        <begin position="94"/>
        <end position="111"/>
    </location>
</feature>
<protein>
    <submittedName>
        <fullName evidence="2">Os11g0673400 protein</fullName>
    </submittedName>
</protein>
<evidence type="ECO:0000313" key="3">
    <source>
        <dbReference type="Proteomes" id="UP000059680"/>
    </source>
</evidence>
<sequence length="158" mass="16701">MSSQRVALNDAAVPMTCGNAVAPGNAPPNLTPGPVSDTPWSASDHHSYPATPSRGTPAALFTSSRTFSARVSRATRSRARARAGSDRLQNGSVAAGPPAAHANADRAATGTTPPPTAAPASTRSGRSRRRRIVEVNSSSATARCLWKWRWRRQRAYIN</sequence>
<reference evidence="2 3" key="3">
    <citation type="journal article" date="2013" name="Rice">
        <title>Improvement of the Oryza sativa Nipponbare reference genome using next generation sequence and optical map data.</title>
        <authorList>
            <person name="Kawahara Y."/>
            <person name="de la Bastide M."/>
            <person name="Hamilton J.P."/>
            <person name="Kanamori H."/>
            <person name="McCombie W.R."/>
            <person name="Ouyang S."/>
            <person name="Schwartz D.C."/>
            <person name="Tanaka T."/>
            <person name="Wu J."/>
            <person name="Zhou S."/>
            <person name="Childs K.L."/>
            <person name="Davidson R.M."/>
            <person name="Lin H."/>
            <person name="Quesada-Ocampo L."/>
            <person name="Vaillancourt B."/>
            <person name="Sakai H."/>
            <person name="Lee S.S."/>
            <person name="Kim J."/>
            <person name="Numa H."/>
            <person name="Itoh T."/>
            <person name="Buell C.R."/>
            <person name="Matsumoto T."/>
        </authorList>
    </citation>
    <scope>NUCLEOTIDE SEQUENCE [LARGE SCALE GENOMIC DNA]</scope>
    <source>
        <strain evidence="3">cv. Nipponbare</strain>
    </source>
</reference>
<reference evidence="2 3" key="2">
    <citation type="journal article" date="2013" name="Plant Cell Physiol.">
        <title>Rice Annotation Project Database (RAP-DB): an integrative and interactive database for rice genomics.</title>
        <authorList>
            <person name="Sakai H."/>
            <person name="Lee S.S."/>
            <person name="Tanaka T."/>
            <person name="Numa H."/>
            <person name="Kim J."/>
            <person name="Kawahara Y."/>
            <person name="Wakimoto H."/>
            <person name="Yang C.C."/>
            <person name="Iwamoto M."/>
            <person name="Abe T."/>
            <person name="Yamada Y."/>
            <person name="Muto A."/>
            <person name="Inokuchi H."/>
            <person name="Ikemura T."/>
            <person name="Matsumoto T."/>
            <person name="Sasaki T."/>
            <person name="Itoh T."/>
        </authorList>
    </citation>
    <scope>NUCLEOTIDE SEQUENCE [LARGE SCALE GENOMIC DNA]</scope>
    <source>
        <strain evidence="3">cv. Nipponbare</strain>
    </source>
</reference>
<dbReference type="Gramene" id="Os11t0673400-00">
    <property type="protein sequence ID" value="Os11t0673400-00"/>
    <property type="gene ID" value="Os11g0673400"/>
</dbReference>
<dbReference type="AlphaFoldDB" id="A0A0P0Y560"/>